<name>A0A9E7ZS90_9HYPH</name>
<sequence>MAEARNWSERNAADVNASALVLLQAAAARAEIGPFAQRGRASPQAAAGFYRAAARLAAPAASIRLQAARG</sequence>
<accession>A0A9E7ZS90</accession>
<dbReference type="EMBL" id="CP102774">
    <property type="protein sequence ID" value="UZF85357.1"/>
    <property type="molecule type" value="Genomic_DNA"/>
</dbReference>
<dbReference type="AlphaFoldDB" id="A0A9E7ZS90"/>
<organism evidence="1">
    <name type="scientific">Bosea sp. NBC_00436</name>
    <dbReference type="NCBI Taxonomy" id="2969620"/>
    <lineage>
        <taxon>Bacteria</taxon>
        <taxon>Pseudomonadati</taxon>
        <taxon>Pseudomonadota</taxon>
        <taxon>Alphaproteobacteria</taxon>
        <taxon>Hyphomicrobiales</taxon>
        <taxon>Boseaceae</taxon>
        <taxon>Bosea</taxon>
    </lineage>
</organism>
<reference evidence="1" key="1">
    <citation type="submission" date="2022-08" db="EMBL/GenBank/DDBJ databases">
        <title>Complete Genome Sequences of 2 Bosea sp. soil isolates.</title>
        <authorList>
            <person name="Alvarez Arevalo M."/>
            <person name="Sterndorff E.B."/>
            <person name="Faurdal D."/>
            <person name="Joergensen T.S."/>
            <person name="Weber T."/>
        </authorList>
    </citation>
    <scope>NUCLEOTIDE SEQUENCE</scope>
    <source>
        <strain evidence="1">NBC_00436</strain>
    </source>
</reference>
<evidence type="ECO:0000313" key="1">
    <source>
        <dbReference type="EMBL" id="UZF85357.1"/>
    </source>
</evidence>
<protein>
    <submittedName>
        <fullName evidence="1">Uncharacterized protein</fullName>
    </submittedName>
</protein>
<gene>
    <name evidence="1" type="ORF">NWE54_16155</name>
</gene>
<proteinExistence type="predicted"/>